<reference evidence="1 2" key="1">
    <citation type="submission" date="2018-07" db="EMBL/GenBank/DDBJ databases">
        <title>Complete genome sequence of Psychrobacillus sp. PB01, isolated from iceberg, and comparative genome analysis of Psychrobacillus strains.</title>
        <authorList>
            <person name="Lee P.C."/>
        </authorList>
    </citation>
    <scope>NUCLEOTIDE SEQUENCE [LARGE SCALE GENOMIC DNA]</scope>
    <source>
        <strain evidence="1 2">PB01</strain>
        <plasmid evidence="2">ppb01</plasmid>
    </source>
</reference>
<organism evidence="1 2">
    <name type="scientific">Psychrobacillus glaciei</name>
    <dbReference type="NCBI Taxonomy" id="2283160"/>
    <lineage>
        <taxon>Bacteria</taxon>
        <taxon>Bacillati</taxon>
        <taxon>Bacillota</taxon>
        <taxon>Bacilli</taxon>
        <taxon>Bacillales</taxon>
        <taxon>Bacillaceae</taxon>
        <taxon>Psychrobacillus</taxon>
    </lineage>
</organism>
<gene>
    <name evidence="1" type="ORF">PB01_20860</name>
</gene>
<accession>A0A5J6SUN5</accession>
<dbReference type="EMBL" id="CP031224">
    <property type="protein sequence ID" value="QFG01284.1"/>
    <property type="molecule type" value="Genomic_DNA"/>
</dbReference>
<dbReference type="KEGG" id="psyo:PB01_20860"/>
<dbReference type="RefSeq" id="WP_151702155.1">
    <property type="nucleotide sequence ID" value="NZ_CP031224.1"/>
</dbReference>
<dbReference type="AlphaFoldDB" id="A0A5J6SUN5"/>
<dbReference type="Proteomes" id="UP000325517">
    <property type="component" value="Plasmid pPB01"/>
</dbReference>
<keyword evidence="2" id="KW-1185">Reference proteome</keyword>
<keyword evidence="1" id="KW-0614">Plasmid</keyword>
<evidence type="ECO:0000313" key="2">
    <source>
        <dbReference type="Proteomes" id="UP000325517"/>
    </source>
</evidence>
<geneLocation type="plasmid" evidence="2">
    <name>ppb01</name>
</geneLocation>
<evidence type="ECO:0000313" key="1">
    <source>
        <dbReference type="EMBL" id="QFG01284.1"/>
    </source>
</evidence>
<proteinExistence type="predicted"/>
<name>A0A5J6SUN5_9BACI</name>
<dbReference type="OrthoDB" id="2452352at2"/>
<sequence>MRIKLLIYSMVVFSTLCITGCSNNSSEIDKEVKASENEFPPSMTGSISVNDKEYEIVVGNYRWERKQGLDTQVVETDAASPYQIAENFSAIMVEPNTNINIEIEENPRISLYLWNENGREKEVTLKNNQLLAPTSKGQYIYEILAEWSNGEVSYTFVVEVL</sequence>
<protein>
    <submittedName>
        <fullName evidence="1">Uncharacterized protein</fullName>
    </submittedName>
</protein>